<dbReference type="InterPro" id="IPR036388">
    <property type="entry name" value="WH-like_DNA-bd_sf"/>
</dbReference>
<dbReference type="SMART" id="SM00065">
    <property type="entry name" value="GAF"/>
    <property type="match status" value="1"/>
</dbReference>
<dbReference type="PIRSF" id="PIRSF036625">
    <property type="entry name" value="GAF_ANTAR"/>
    <property type="match status" value="1"/>
</dbReference>
<dbReference type="Gene3D" id="1.10.10.10">
    <property type="entry name" value="Winged helix-like DNA-binding domain superfamily/Winged helix DNA-binding domain"/>
    <property type="match status" value="1"/>
</dbReference>
<dbReference type="PROSITE" id="PS50921">
    <property type="entry name" value="ANTAR"/>
    <property type="match status" value="1"/>
</dbReference>
<dbReference type="GO" id="GO:0003723">
    <property type="term" value="F:RNA binding"/>
    <property type="evidence" value="ECO:0007669"/>
    <property type="project" value="InterPro"/>
</dbReference>
<keyword evidence="3" id="KW-0805">Transcription regulation</keyword>
<evidence type="ECO:0000256" key="1">
    <source>
        <dbReference type="ARBA" id="ARBA00022679"/>
    </source>
</evidence>
<proteinExistence type="predicted"/>
<dbReference type="InterPro" id="IPR005561">
    <property type="entry name" value="ANTAR"/>
</dbReference>
<dbReference type="Pfam" id="PF03861">
    <property type="entry name" value="ANTAR"/>
    <property type="match status" value="1"/>
</dbReference>
<dbReference type="Gene3D" id="3.30.450.40">
    <property type="match status" value="1"/>
</dbReference>
<keyword evidence="8" id="KW-1185">Reference proteome</keyword>
<accession>A0A1G7PF02</accession>
<dbReference type="GO" id="GO:0016301">
    <property type="term" value="F:kinase activity"/>
    <property type="evidence" value="ECO:0007669"/>
    <property type="project" value="UniProtKB-KW"/>
</dbReference>
<evidence type="ECO:0000313" key="7">
    <source>
        <dbReference type="EMBL" id="SDF84229.1"/>
    </source>
</evidence>
<evidence type="ECO:0000313" key="8">
    <source>
        <dbReference type="Proteomes" id="UP000199406"/>
    </source>
</evidence>
<evidence type="ECO:0000256" key="2">
    <source>
        <dbReference type="ARBA" id="ARBA00022777"/>
    </source>
</evidence>
<sequence>MNTTRAPGPSIPLTDELAGVFARMSGLLLSTETVETSLALLSSLAHETMPGSSGAGVSVIEGGRRTSAGSTDDRVRKADSLQYELDEGPCLAATATREQILIDDLEDEPRWPRWAAAARPLGLRAAMSAPLVAGDATVGAIKVYADHPAAFDARSMHLLALFSAQAALMVANVQVHDRAKRLSDGMRQAVRDRDLVGMAKGVLMGRHGVDEDGAFRMLVGRSQEQGAGLADTARKVIDSAVGRRRS</sequence>
<dbReference type="SUPFAM" id="SSF55781">
    <property type="entry name" value="GAF domain-like"/>
    <property type="match status" value="1"/>
</dbReference>
<organism evidence="7 8">
    <name type="scientific">Blastococcus aurantiacus</name>
    <dbReference type="NCBI Taxonomy" id="1550231"/>
    <lineage>
        <taxon>Bacteria</taxon>
        <taxon>Bacillati</taxon>
        <taxon>Actinomycetota</taxon>
        <taxon>Actinomycetes</taxon>
        <taxon>Geodermatophilales</taxon>
        <taxon>Geodermatophilaceae</taxon>
        <taxon>Blastococcus</taxon>
    </lineage>
</organism>
<feature type="region of interest" description="Disordered" evidence="5">
    <location>
        <begin position="52"/>
        <end position="75"/>
    </location>
</feature>
<dbReference type="InterPro" id="IPR012074">
    <property type="entry name" value="GAF_ANTAR"/>
</dbReference>
<evidence type="ECO:0000256" key="4">
    <source>
        <dbReference type="ARBA" id="ARBA00023163"/>
    </source>
</evidence>
<feature type="domain" description="ANTAR" evidence="6">
    <location>
        <begin position="176"/>
        <end position="237"/>
    </location>
</feature>
<evidence type="ECO:0000256" key="3">
    <source>
        <dbReference type="ARBA" id="ARBA00023015"/>
    </source>
</evidence>
<dbReference type="EMBL" id="FNBT01000007">
    <property type="protein sequence ID" value="SDF84229.1"/>
    <property type="molecule type" value="Genomic_DNA"/>
</dbReference>
<dbReference type="SMART" id="SM01012">
    <property type="entry name" value="ANTAR"/>
    <property type="match status" value="1"/>
</dbReference>
<evidence type="ECO:0000256" key="5">
    <source>
        <dbReference type="SAM" id="MobiDB-lite"/>
    </source>
</evidence>
<dbReference type="InterPro" id="IPR029016">
    <property type="entry name" value="GAF-like_dom_sf"/>
</dbReference>
<protein>
    <submittedName>
        <fullName evidence="7">ANTAR domain-containing protein</fullName>
    </submittedName>
</protein>
<dbReference type="STRING" id="1550231.SAMN05660662_3597"/>
<dbReference type="Proteomes" id="UP000199406">
    <property type="component" value="Unassembled WGS sequence"/>
</dbReference>
<gene>
    <name evidence="7" type="ORF">SAMN05660662_3597</name>
</gene>
<dbReference type="AlphaFoldDB" id="A0A1G7PF02"/>
<keyword evidence="4" id="KW-0804">Transcription</keyword>
<reference evidence="8" key="1">
    <citation type="submission" date="2016-10" db="EMBL/GenBank/DDBJ databases">
        <authorList>
            <person name="Varghese N."/>
            <person name="Submissions S."/>
        </authorList>
    </citation>
    <scope>NUCLEOTIDE SEQUENCE [LARGE SCALE GENOMIC DNA]</scope>
    <source>
        <strain evidence="8">DSM 44268</strain>
    </source>
</reference>
<evidence type="ECO:0000259" key="6">
    <source>
        <dbReference type="PROSITE" id="PS50921"/>
    </source>
</evidence>
<dbReference type="RefSeq" id="WP_218122447.1">
    <property type="nucleotide sequence ID" value="NZ_FNBT01000007.1"/>
</dbReference>
<dbReference type="InterPro" id="IPR003018">
    <property type="entry name" value="GAF"/>
</dbReference>
<keyword evidence="1" id="KW-0808">Transferase</keyword>
<name>A0A1G7PF02_9ACTN</name>
<dbReference type="InterPro" id="IPR011006">
    <property type="entry name" value="CheY-like_superfamily"/>
</dbReference>
<dbReference type="Pfam" id="PF13185">
    <property type="entry name" value="GAF_2"/>
    <property type="match status" value="1"/>
</dbReference>
<dbReference type="SUPFAM" id="SSF52172">
    <property type="entry name" value="CheY-like"/>
    <property type="match status" value="1"/>
</dbReference>
<keyword evidence="2" id="KW-0418">Kinase</keyword>